<accession>A0A336N177</accession>
<proteinExistence type="predicted"/>
<dbReference type="EMBL" id="UFQT01001840">
    <property type="protein sequence ID" value="SSX31968.1"/>
    <property type="molecule type" value="Genomic_DNA"/>
</dbReference>
<dbReference type="VEuPathDB" id="VectorBase:CSON004276"/>
<organism evidence="2">
    <name type="scientific">Culicoides sonorensis</name>
    <name type="common">Biting midge</name>
    <dbReference type="NCBI Taxonomy" id="179676"/>
    <lineage>
        <taxon>Eukaryota</taxon>
        <taxon>Metazoa</taxon>
        <taxon>Ecdysozoa</taxon>
        <taxon>Arthropoda</taxon>
        <taxon>Hexapoda</taxon>
        <taxon>Insecta</taxon>
        <taxon>Pterygota</taxon>
        <taxon>Neoptera</taxon>
        <taxon>Endopterygota</taxon>
        <taxon>Diptera</taxon>
        <taxon>Nematocera</taxon>
        <taxon>Chironomoidea</taxon>
        <taxon>Ceratopogonidae</taxon>
        <taxon>Ceratopogoninae</taxon>
        <taxon>Culicoides</taxon>
        <taxon>Monoculicoides</taxon>
    </lineage>
</organism>
<name>A0A336N177_CULSO</name>
<dbReference type="AlphaFoldDB" id="A0A336N177"/>
<dbReference type="EMBL" id="UFQS01001840">
    <property type="protein sequence ID" value="SSX12525.1"/>
    <property type="molecule type" value="Genomic_DNA"/>
</dbReference>
<gene>
    <name evidence="2" type="primary">CSON004276</name>
</gene>
<reference evidence="1" key="1">
    <citation type="submission" date="2018-04" db="EMBL/GenBank/DDBJ databases">
        <authorList>
            <person name="Go L.Y."/>
            <person name="Mitchell J.A."/>
        </authorList>
    </citation>
    <scope>NUCLEOTIDE SEQUENCE</scope>
    <source>
        <tissue evidence="1">Whole organism</tissue>
    </source>
</reference>
<sequence>MTNYVKLLTFVIYIYVPNLITVTCPYQLNPDDVPDSISRIAGPTPLSSSNNNNNDTYHIGNVPLRRFQQVKSVMQPVFIDHENRQFLNPISYIGGPRLDSNGRQQIDRTNRNSIDSITSILSID</sequence>
<evidence type="ECO:0000313" key="2">
    <source>
        <dbReference type="EMBL" id="SSX31968.1"/>
    </source>
</evidence>
<evidence type="ECO:0000313" key="1">
    <source>
        <dbReference type="EMBL" id="SSX12525.1"/>
    </source>
</evidence>
<reference evidence="2" key="2">
    <citation type="submission" date="2018-07" db="EMBL/GenBank/DDBJ databases">
        <authorList>
            <person name="Quirk P.G."/>
            <person name="Krulwich T.A."/>
        </authorList>
    </citation>
    <scope>NUCLEOTIDE SEQUENCE</scope>
</reference>
<protein>
    <submittedName>
        <fullName evidence="2">CSON004276 protein</fullName>
    </submittedName>
</protein>